<proteinExistence type="predicted"/>
<reference evidence="3" key="2">
    <citation type="submission" date="2015-01" db="EMBL/GenBank/DDBJ databases">
        <title>Evolutionary Origins and Diversification of the Mycorrhizal Mutualists.</title>
        <authorList>
            <consortium name="DOE Joint Genome Institute"/>
            <consortium name="Mycorrhizal Genomics Consortium"/>
            <person name="Kohler A."/>
            <person name="Kuo A."/>
            <person name="Nagy L.G."/>
            <person name="Floudas D."/>
            <person name="Copeland A."/>
            <person name="Barry K.W."/>
            <person name="Cichocki N."/>
            <person name="Veneault-Fourrey C."/>
            <person name="LaButti K."/>
            <person name="Lindquist E.A."/>
            <person name="Lipzen A."/>
            <person name="Lundell T."/>
            <person name="Morin E."/>
            <person name="Murat C."/>
            <person name="Riley R."/>
            <person name="Ohm R."/>
            <person name="Sun H."/>
            <person name="Tunlid A."/>
            <person name="Henrissat B."/>
            <person name="Grigoriev I.V."/>
            <person name="Hibbett D.S."/>
            <person name="Martin F."/>
        </authorList>
    </citation>
    <scope>NUCLEOTIDE SEQUENCE [LARGE SCALE GENOMIC DNA]</scope>
    <source>
        <strain evidence="3">LaAM-08-1</strain>
    </source>
</reference>
<reference evidence="2 3" key="1">
    <citation type="submission" date="2014-04" db="EMBL/GenBank/DDBJ databases">
        <authorList>
            <consortium name="DOE Joint Genome Institute"/>
            <person name="Kuo A."/>
            <person name="Kohler A."/>
            <person name="Nagy L.G."/>
            <person name="Floudas D."/>
            <person name="Copeland A."/>
            <person name="Barry K.W."/>
            <person name="Cichocki N."/>
            <person name="Veneault-Fourrey C."/>
            <person name="LaButti K."/>
            <person name="Lindquist E.A."/>
            <person name="Lipzen A."/>
            <person name="Lundell T."/>
            <person name="Morin E."/>
            <person name="Murat C."/>
            <person name="Sun H."/>
            <person name="Tunlid A."/>
            <person name="Henrissat B."/>
            <person name="Grigoriev I.V."/>
            <person name="Hibbett D.S."/>
            <person name="Martin F."/>
            <person name="Nordberg H.P."/>
            <person name="Cantor M.N."/>
            <person name="Hua S.X."/>
        </authorList>
    </citation>
    <scope>NUCLEOTIDE SEQUENCE [LARGE SCALE GENOMIC DNA]</scope>
    <source>
        <strain evidence="2 3">LaAM-08-1</strain>
    </source>
</reference>
<feature type="region of interest" description="Disordered" evidence="1">
    <location>
        <begin position="50"/>
        <end position="194"/>
    </location>
</feature>
<accession>A0A0C9WX68</accession>
<dbReference type="HOGENOM" id="CLU_1402653_0_0_1"/>
<name>A0A0C9WX68_9AGAR</name>
<feature type="compositionally biased region" description="Acidic residues" evidence="1">
    <location>
        <begin position="144"/>
        <end position="153"/>
    </location>
</feature>
<evidence type="ECO:0000313" key="2">
    <source>
        <dbReference type="EMBL" id="KIJ89941.1"/>
    </source>
</evidence>
<feature type="compositionally biased region" description="Basic and acidic residues" evidence="1">
    <location>
        <begin position="13"/>
        <end position="23"/>
    </location>
</feature>
<evidence type="ECO:0000256" key="1">
    <source>
        <dbReference type="SAM" id="MobiDB-lite"/>
    </source>
</evidence>
<feature type="compositionally biased region" description="Polar residues" evidence="1">
    <location>
        <begin position="123"/>
        <end position="135"/>
    </location>
</feature>
<gene>
    <name evidence="2" type="ORF">K443DRAFT_126619</name>
</gene>
<organism evidence="2 3">
    <name type="scientific">Laccaria amethystina LaAM-08-1</name>
    <dbReference type="NCBI Taxonomy" id="1095629"/>
    <lineage>
        <taxon>Eukaryota</taxon>
        <taxon>Fungi</taxon>
        <taxon>Dikarya</taxon>
        <taxon>Basidiomycota</taxon>
        <taxon>Agaricomycotina</taxon>
        <taxon>Agaricomycetes</taxon>
        <taxon>Agaricomycetidae</taxon>
        <taxon>Agaricales</taxon>
        <taxon>Agaricineae</taxon>
        <taxon>Hydnangiaceae</taxon>
        <taxon>Laccaria</taxon>
    </lineage>
</organism>
<dbReference type="EMBL" id="KN839352">
    <property type="protein sequence ID" value="KIJ89941.1"/>
    <property type="molecule type" value="Genomic_DNA"/>
</dbReference>
<feature type="region of interest" description="Disordered" evidence="1">
    <location>
        <begin position="1"/>
        <end position="32"/>
    </location>
</feature>
<evidence type="ECO:0000313" key="3">
    <source>
        <dbReference type="Proteomes" id="UP000054477"/>
    </source>
</evidence>
<feature type="compositionally biased region" description="Polar residues" evidence="1">
    <location>
        <begin position="94"/>
        <end position="110"/>
    </location>
</feature>
<sequence>MAPKSQPIMDNRSAADKRRDTINKKKHKEQAHLCQIEAAGKVDRSSKLAAMKEAPWKGAAPTGPYKRGASPERSAGFVSEVRQGKKARIVGGVRTSTPKPKPTSKQTASMSKGLKRGKDTIPTHEQNSAPQLASSTRRHPVVIDDSDDDEGAEDPIVSQRKGVHKRKDDNPESEDEDDGYAAGGGSSNAGWTRA</sequence>
<dbReference type="AlphaFoldDB" id="A0A0C9WX68"/>
<dbReference type="Proteomes" id="UP000054477">
    <property type="component" value="Unassembled WGS sequence"/>
</dbReference>
<keyword evidence="3" id="KW-1185">Reference proteome</keyword>
<protein>
    <submittedName>
        <fullName evidence="2">Uncharacterized protein</fullName>
    </submittedName>
</protein>